<dbReference type="CDD" id="cd17101">
    <property type="entry name" value="FERM_F1_PTPN13_like"/>
    <property type="match status" value="1"/>
</dbReference>
<accession>A0A482X6G6</accession>
<dbReference type="InterPro" id="IPR029071">
    <property type="entry name" value="Ubiquitin-like_domsf"/>
</dbReference>
<feature type="domain" description="FERM" evidence="3">
    <location>
        <begin position="238"/>
        <end position="551"/>
    </location>
</feature>
<feature type="domain" description="PDZ" evidence="4">
    <location>
        <begin position="751"/>
        <end position="832"/>
    </location>
</feature>
<dbReference type="Proteomes" id="UP000291343">
    <property type="component" value="Unassembled WGS sequence"/>
</dbReference>
<comment type="caution">
    <text evidence="5">The sequence shown here is derived from an EMBL/GenBank/DDBJ whole genome shotgun (WGS) entry which is preliminary data.</text>
</comment>
<dbReference type="InterPro" id="IPR011019">
    <property type="entry name" value="KIND_dom"/>
</dbReference>
<name>A0A482X6G6_LAOST</name>
<dbReference type="PANTHER" id="PTHR46900">
    <property type="entry name" value="TYROSINE-PROTEIN PHOSPHATASE NON-RECEPTOR TYPE 13"/>
    <property type="match status" value="1"/>
</dbReference>
<dbReference type="SMART" id="SM00295">
    <property type="entry name" value="B41"/>
    <property type="match status" value="1"/>
</dbReference>
<dbReference type="SUPFAM" id="SSF50156">
    <property type="entry name" value="PDZ domain-like"/>
    <property type="match status" value="1"/>
</dbReference>
<dbReference type="GO" id="GO:0009887">
    <property type="term" value="P:animal organ morphogenesis"/>
    <property type="evidence" value="ECO:0007669"/>
    <property type="project" value="UniProtKB-ARBA"/>
</dbReference>
<dbReference type="Gene3D" id="2.30.42.10">
    <property type="match status" value="1"/>
</dbReference>
<keyword evidence="1" id="KW-0677">Repeat</keyword>
<dbReference type="SMART" id="SM00228">
    <property type="entry name" value="PDZ"/>
    <property type="match status" value="1"/>
</dbReference>
<dbReference type="PROSITE" id="PS50057">
    <property type="entry name" value="FERM_3"/>
    <property type="match status" value="1"/>
</dbReference>
<dbReference type="CDD" id="cd00136">
    <property type="entry name" value="PDZ_canonical"/>
    <property type="match status" value="1"/>
</dbReference>
<dbReference type="InterPro" id="IPR014352">
    <property type="entry name" value="FERM/acyl-CoA-bd_prot_sf"/>
</dbReference>
<sequence>MAVSLAEVISVRALQENEVWALLCQSAQAIQDVLLSNGDERKMPIPASVRAEGLKLTPRGRVILAPSTPSTHSTKLSDMQIEKMLIYSLGVTVKQAVNFPSLSQDLKALLEAMTSSRPDTRASLMDVLNGVADHCLVRGQSRPFSHLLMELHRQVLSQVKNIELENNVNEKSSNTSTSTLNKVEKKRNKVQRAGSRLYRADISKYHCPNTCIGPEFIVRALPSPKVIHIGDVKPALRRKLVVILLNGKKIEINCDPSNTTAANIFEVIVESECIEQNFLLGLATLVSGDFVFLAPETKLYKVAPSGWIGESHRQPYYKFILYLRIIFYLPSLRGIGSWSTKHMLYLQIRRGLLEHQIRCSANEIMTFASLALQAEFGDFNNEEHGNGDYFLLEHYIPDHFLPSGRKEQDFLHDLLDLHRSRKGLDPGRAEELFVAQAMQLPEYGFHFFSALLISTEKDESNCDVWLGISGKGITVCPKESCSDSQMPRSKLTSHTTYFAWNEIKKLTYTKQSLEIISKGASSKMKLKMQSNKSFSAFHLASLHHKFFLKLRNEMSSLHTLSQEFGIPVKSNGRSCQTIGVHYLGSKSAKPISDTLKRSASFCTPERVIFRGKTASHCAIDNNRSIQRRNDLKLNRRKEPEIEAIDAGEDTYWEHSPFEQEISSAPSSPTTETSQTSNRRLRAPLMGTRAFLGASQAELRESHSPLPQVYVLNSSIKSIDDKYHVDFQETISESLAEKFDEIPFVDERILTTVRITRGENGSFGVQVTEGSDGGVYIQNVVPNGSASNLGIIHKGDQIQAVDGHNVMNLQYSYALQLLQNAGSSMELVLAQKNRGQQVVQHSNVFNYTPYETIGIDLLAAIVQKPIEESYLRVIRFETETETDEKLINITLPRNNNKKVKEVPIEDIKSLYL</sequence>
<dbReference type="InterPro" id="IPR036034">
    <property type="entry name" value="PDZ_sf"/>
</dbReference>
<dbReference type="InterPro" id="IPR001478">
    <property type="entry name" value="PDZ"/>
</dbReference>
<proteinExistence type="predicted"/>
<dbReference type="AlphaFoldDB" id="A0A482X6G6"/>
<dbReference type="Pfam" id="PF09380">
    <property type="entry name" value="FERM_C"/>
    <property type="match status" value="1"/>
</dbReference>
<dbReference type="Pfam" id="PF00595">
    <property type="entry name" value="PDZ"/>
    <property type="match status" value="1"/>
</dbReference>
<dbReference type="STRING" id="195883.A0A482X6G6"/>
<dbReference type="InterPro" id="IPR052074">
    <property type="entry name" value="NonRcpt_TyrProt_Phosphatase"/>
</dbReference>
<evidence type="ECO:0000259" key="4">
    <source>
        <dbReference type="PROSITE" id="PS50106"/>
    </source>
</evidence>
<dbReference type="GO" id="GO:0030182">
    <property type="term" value="P:neuron differentiation"/>
    <property type="evidence" value="ECO:0007669"/>
    <property type="project" value="UniProtKB-ARBA"/>
</dbReference>
<evidence type="ECO:0000313" key="6">
    <source>
        <dbReference type="Proteomes" id="UP000291343"/>
    </source>
</evidence>
<dbReference type="InterPro" id="IPR018980">
    <property type="entry name" value="FERM_PH-like_C"/>
</dbReference>
<reference evidence="5 6" key="1">
    <citation type="journal article" date="2017" name="Gigascience">
        <title>Genome sequence of the small brown planthopper, Laodelphax striatellus.</title>
        <authorList>
            <person name="Zhu J."/>
            <person name="Jiang F."/>
            <person name="Wang X."/>
            <person name="Yang P."/>
            <person name="Bao Y."/>
            <person name="Zhao W."/>
            <person name="Wang W."/>
            <person name="Lu H."/>
            <person name="Wang Q."/>
            <person name="Cui N."/>
            <person name="Li J."/>
            <person name="Chen X."/>
            <person name="Luo L."/>
            <person name="Yu J."/>
            <person name="Kang L."/>
            <person name="Cui F."/>
        </authorList>
    </citation>
    <scope>NUCLEOTIDE SEQUENCE [LARGE SCALE GENOMIC DNA]</scope>
    <source>
        <strain evidence="5">Lst14</strain>
    </source>
</reference>
<dbReference type="PRINTS" id="PR00935">
    <property type="entry name" value="BAND41"/>
</dbReference>
<dbReference type="PROSITE" id="PS50106">
    <property type="entry name" value="PDZ"/>
    <property type="match status" value="1"/>
</dbReference>
<dbReference type="OrthoDB" id="123971at2759"/>
<evidence type="ECO:0000259" key="3">
    <source>
        <dbReference type="PROSITE" id="PS50057"/>
    </source>
</evidence>
<dbReference type="InterPro" id="IPR019748">
    <property type="entry name" value="FERM_central"/>
</dbReference>
<dbReference type="Gene3D" id="1.20.80.10">
    <property type="match status" value="1"/>
</dbReference>
<evidence type="ECO:0000256" key="2">
    <source>
        <dbReference type="SAM" id="MobiDB-lite"/>
    </source>
</evidence>
<dbReference type="Gene3D" id="2.30.29.30">
    <property type="entry name" value="Pleckstrin-homology domain (PH domain)/Phosphotyrosine-binding domain (PTB)"/>
    <property type="match status" value="1"/>
</dbReference>
<dbReference type="SUPFAM" id="SSF50729">
    <property type="entry name" value="PH domain-like"/>
    <property type="match status" value="1"/>
</dbReference>
<dbReference type="SMART" id="SM00750">
    <property type="entry name" value="KIND"/>
    <property type="match status" value="1"/>
</dbReference>
<dbReference type="Gene3D" id="1.10.510.10">
    <property type="entry name" value="Transferase(Phosphotransferase) domain 1"/>
    <property type="match status" value="1"/>
</dbReference>
<dbReference type="Pfam" id="PF00373">
    <property type="entry name" value="FERM_M"/>
    <property type="match status" value="1"/>
</dbReference>
<dbReference type="SMR" id="A0A482X6G6"/>
<organism evidence="5 6">
    <name type="scientific">Laodelphax striatellus</name>
    <name type="common">Small brown planthopper</name>
    <name type="synonym">Delphax striatella</name>
    <dbReference type="NCBI Taxonomy" id="195883"/>
    <lineage>
        <taxon>Eukaryota</taxon>
        <taxon>Metazoa</taxon>
        <taxon>Ecdysozoa</taxon>
        <taxon>Arthropoda</taxon>
        <taxon>Hexapoda</taxon>
        <taxon>Insecta</taxon>
        <taxon>Pterygota</taxon>
        <taxon>Neoptera</taxon>
        <taxon>Paraneoptera</taxon>
        <taxon>Hemiptera</taxon>
        <taxon>Auchenorrhyncha</taxon>
        <taxon>Fulgoroidea</taxon>
        <taxon>Delphacidae</taxon>
        <taxon>Criomorphinae</taxon>
        <taxon>Laodelphax</taxon>
    </lineage>
</organism>
<dbReference type="CDD" id="cd14473">
    <property type="entry name" value="FERM_B-lobe"/>
    <property type="match status" value="1"/>
</dbReference>
<dbReference type="InterPro" id="IPR000299">
    <property type="entry name" value="FERM_domain"/>
</dbReference>
<dbReference type="InParanoid" id="A0A482X6G6"/>
<keyword evidence="6" id="KW-1185">Reference proteome</keyword>
<dbReference type="SUPFAM" id="SSF54236">
    <property type="entry name" value="Ubiquitin-like"/>
    <property type="match status" value="1"/>
</dbReference>
<dbReference type="SMART" id="SM01196">
    <property type="entry name" value="FERM_C"/>
    <property type="match status" value="1"/>
</dbReference>
<feature type="region of interest" description="Disordered" evidence="2">
    <location>
        <begin position="656"/>
        <end position="678"/>
    </location>
</feature>
<dbReference type="InterPro" id="IPR011993">
    <property type="entry name" value="PH-like_dom_sf"/>
</dbReference>
<protein>
    <submittedName>
        <fullName evidence="5">Uncharacterized protein</fullName>
    </submittedName>
</protein>
<dbReference type="PANTHER" id="PTHR46900:SF2">
    <property type="entry name" value="TYROSINE-PROTEIN PHOSPHATASE NON-RECEPTOR TYPE 13"/>
    <property type="match status" value="1"/>
</dbReference>
<evidence type="ECO:0000313" key="5">
    <source>
        <dbReference type="EMBL" id="RZF41303.1"/>
    </source>
</evidence>
<gene>
    <name evidence="5" type="ORF">LSTR_LSTR000017</name>
</gene>
<feature type="compositionally biased region" description="Low complexity" evidence="2">
    <location>
        <begin position="662"/>
        <end position="676"/>
    </location>
</feature>
<evidence type="ECO:0000256" key="1">
    <source>
        <dbReference type="ARBA" id="ARBA00022737"/>
    </source>
</evidence>
<dbReference type="SUPFAM" id="SSF47031">
    <property type="entry name" value="Second domain of FERM"/>
    <property type="match status" value="1"/>
</dbReference>
<dbReference type="InterPro" id="IPR019749">
    <property type="entry name" value="Band_41_domain"/>
</dbReference>
<dbReference type="InterPro" id="IPR035963">
    <property type="entry name" value="FERM_2"/>
</dbReference>
<dbReference type="GO" id="GO:0071944">
    <property type="term" value="C:cell periphery"/>
    <property type="evidence" value="ECO:0007669"/>
    <property type="project" value="UniProtKB-ARBA"/>
</dbReference>
<dbReference type="EMBL" id="QKKF02016774">
    <property type="protein sequence ID" value="RZF41303.1"/>
    <property type="molecule type" value="Genomic_DNA"/>
</dbReference>